<protein>
    <recommendedName>
        <fullName evidence="5">Glycoside hydrolase family 5 domain-containing protein</fullName>
    </recommendedName>
</protein>
<comment type="similarity">
    <text evidence="1 4">Belongs to the glycosyl hydrolase 5 (cellulase A) family.</text>
</comment>
<feature type="domain" description="Glycoside hydrolase family 5" evidence="5">
    <location>
        <begin position="82"/>
        <end position="370"/>
    </location>
</feature>
<dbReference type="Proteomes" id="UP001386955">
    <property type="component" value="Unassembled WGS sequence"/>
</dbReference>
<dbReference type="PANTHER" id="PTHR31263:SF50">
    <property type="entry name" value="HYDROLYZING O-GLYCOSYL COMPOUNDS HYDROLASE"/>
    <property type="match status" value="1"/>
</dbReference>
<evidence type="ECO:0000259" key="5">
    <source>
        <dbReference type="Pfam" id="PF00150"/>
    </source>
</evidence>
<evidence type="ECO:0000256" key="4">
    <source>
        <dbReference type="RuleBase" id="RU361153"/>
    </source>
</evidence>
<keyword evidence="2 4" id="KW-0378">Hydrolase</keyword>
<gene>
    <name evidence="6" type="ORF">VNO78_25298</name>
</gene>
<accession>A0AAN9XFB6</accession>
<dbReference type="GO" id="GO:0004553">
    <property type="term" value="F:hydrolase activity, hydrolyzing O-glycosyl compounds"/>
    <property type="evidence" value="ECO:0007669"/>
    <property type="project" value="InterPro"/>
</dbReference>
<dbReference type="PANTHER" id="PTHR31263">
    <property type="entry name" value="CELLULASE FAMILY PROTEIN (AFU_ORTHOLOGUE AFUA_5G14560)"/>
    <property type="match status" value="1"/>
</dbReference>
<dbReference type="InterPro" id="IPR017853">
    <property type="entry name" value="GH"/>
</dbReference>
<keyword evidence="3 4" id="KW-0326">Glycosidase</keyword>
<evidence type="ECO:0000313" key="7">
    <source>
        <dbReference type="Proteomes" id="UP001386955"/>
    </source>
</evidence>
<dbReference type="Gene3D" id="3.20.20.80">
    <property type="entry name" value="Glycosidases"/>
    <property type="match status" value="1"/>
</dbReference>
<dbReference type="EMBL" id="JAYMYS010000006">
    <property type="protein sequence ID" value="KAK7390001.1"/>
    <property type="molecule type" value="Genomic_DNA"/>
</dbReference>
<sequence length="555" mass="63062">MHISSPTFNIFSNSKMLLGTPSRLLFRFLLVFIFAIASHSNAYPLSTHNRWIIDDATGQRAKLVCGNWAGHLHPMIPEGLDRRPLKEIVDELVEHKFNCVRLTYAIYMWTRYGNGNVKATFDSLDAPEVVEGIAKNNPSVLNMTHIEVFQAVIHELGAQNVKVLFDNHVSEPKWCCHDDDENGFFHDRHFDPQEWVHGLTLAAKHFSGNQAVVAMSLRNELHGPRQNLRDWYRYMSQGALAIHKANPNVLVVISGLNYDTELQFLKSKPLKIDLGKKMVFETHLYSWSGIGTLKLKEIWTKQPLNRICANNIKGIDNRAGFLTTGKNAAPLIFTEFGFDESGSSVEDNRFLTCLQTYLVGRDLDWGLWAFHGSYYVREDKVQLDESFGVMDATWHHLRNPNFTDKFQFLERKNIEPTSKAPIVYIMYHPLSGQCAQVNGRNELEVGSCENKNRWVQSRTSTKIYLHGTKKCLTAAGEGLPVTLSDDCQSKNSPWKSVSLSKLHLATVDQHENQLCLQKDSNSSSVVTSKCICIEDDSLCVDDPRSQWFQLVETNV</sequence>
<evidence type="ECO:0000256" key="2">
    <source>
        <dbReference type="ARBA" id="ARBA00022801"/>
    </source>
</evidence>
<dbReference type="GO" id="GO:0000272">
    <property type="term" value="P:polysaccharide catabolic process"/>
    <property type="evidence" value="ECO:0007669"/>
    <property type="project" value="InterPro"/>
</dbReference>
<reference evidence="6 7" key="1">
    <citation type="submission" date="2024-01" db="EMBL/GenBank/DDBJ databases">
        <title>The genomes of 5 underutilized Papilionoideae crops provide insights into root nodulation and disease resistanc.</title>
        <authorList>
            <person name="Jiang F."/>
        </authorList>
    </citation>
    <scope>NUCLEOTIDE SEQUENCE [LARGE SCALE GENOMIC DNA]</scope>
    <source>
        <strain evidence="6">DUOXIRENSHENG_FW03</strain>
        <tissue evidence="6">Leaves</tissue>
    </source>
</reference>
<dbReference type="SUPFAM" id="SSF50370">
    <property type="entry name" value="Ricin B-like lectins"/>
    <property type="match status" value="1"/>
</dbReference>
<organism evidence="6 7">
    <name type="scientific">Psophocarpus tetragonolobus</name>
    <name type="common">Winged bean</name>
    <name type="synonym">Dolichos tetragonolobus</name>
    <dbReference type="NCBI Taxonomy" id="3891"/>
    <lineage>
        <taxon>Eukaryota</taxon>
        <taxon>Viridiplantae</taxon>
        <taxon>Streptophyta</taxon>
        <taxon>Embryophyta</taxon>
        <taxon>Tracheophyta</taxon>
        <taxon>Spermatophyta</taxon>
        <taxon>Magnoliopsida</taxon>
        <taxon>eudicotyledons</taxon>
        <taxon>Gunneridae</taxon>
        <taxon>Pentapetalae</taxon>
        <taxon>rosids</taxon>
        <taxon>fabids</taxon>
        <taxon>Fabales</taxon>
        <taxon>Fabaceae</taxon>
        <taxon>Papilionoideae</taxon>
        <taxon>50 kb inversion clade</taxon>
        <taxon>NPAAA clade</taxon>
        <taxon>indigoferoid/millettioid clade</taxon>
        <taxon>Phaseoleae</taxon>
        <taxon>Psophocarpus</taxon>
    </lineage>
</organism>
<comment type="caution">
    <text evidence="6">The sequence shown here is derived from an EMBL/GenBank/DDBJ whole genome shotgun (WGS) entry which is preliminary data.</text>
</comment>
<dbReference type="InterPro" id="IPR001547">
    <property type="entry name" value="Glyco_hydro_5"/>
</dbReference>
<keyword evidence="7" id="KW-1185">Reference proteome</keyword>
<evidence type="ECO:0000256" key="1">
    <source>
        <dbReference type="ARBA" id="ARBA00005641"/>
    </source>
</evidence>
<dbReference type="SUPFAM" id="SSF51445">
    <property type="entry name" value="(Trans)glycosidases"/>
    <property type="match status" value="1"/>
</dbReference>
<dbReference type="Pfam" id="PF00150">
    <property type="entry name" value="Cellulase"/>
    <property type="match status" value="1"/>
</dbReference>
<evidence type="ECO:0000313" key="6">
    <source>
        <dbReference type="EMBL" id="KAK7390001.1"/>
    </source>
</evidence>
<proteinExistence type="inferred from homology"/>
<name>A0AAN9XFB6_PSOTE</name>
<dbReference type="InterPro" id="IPR035992">
    <property type="entry name" value="Ricin_B-like_lectins"/>
</dbReference>
<dbReference type="AlphaFoldDB" id="A0AAN9XFB6"/>
<evidence type="ECO:0000256" key="3">
    <source>
        <dbReference type="ARBA" id="ARBA00023295"/>
    </source>
</evidence>